<accession>C1E6B6</accession>
<keyword evidence="2 7" id="KW-0547">Nucleotide-binding</keyword>
<dbReference type="InterPro" id="IPR027417">
    <property type="entry name" value="P-loop_NTPase"/>
</dbReference>
<dbReference type="GO" id="GO:0016887">
    <property type="term" value="F:ATP hydrolysis activity"/>
    <property type="evidence" value="ECO:0007669"/>
    <property type="project" value="RHEA"/>
</dbReference>
<gene>
    <name evidence="10" type="ORF">MICPUN_69395</name>
</gene>
<dbReference type="STRING" id="296587.C1E6B6"/>
<evidence type="ECO:0000256" key="5">
    <source>
        <dbReference type="ARBA" id="ARBA00022840"/>
    </source>
</evidence>
<evidence type="ECO:0000256" key="3">
    <source>
        <dbReference type="ARBA" id="ARBA00022801"/>
    </source>
</evidence>
<evidence type="ECO:0000256" key="4">
    <source>
        <dbReference type="ARBA" id="ARBA00022806"/>
    </source>
</evidence>
<dbReference type="SMART" id="SM00490">
    <property type="entry name" value="HELICc"/>
    <property type="match status" value="1"/>
</dbReference>
<dbReference type="PANTHER" id="PTHR13710:SF155">
    <property type="entry name" value="ATP-DEPENDENT DNA HELICASE Q-LIKE 3"/>
    <property type="match status" value="1"/>
</dbReference>
<dbReference type="SUPFAM" id="SSF52540">
    <property type="entry name" value="P-loop containing nucleoside triphosphate hydrolases"/>
    <property type="match status" value="1"/>
</dbReference>
<dbReference type="GO" id="GO:0000724">
    <property type="term" value="P:double-strand break repair via homologous recombination"/>
    <property type="evidence" value="ECO:0007669"/>
    <property type="project" value="TreeGrafter"/>
</dbReference>
<dbReference type="InParanoid" id="C1E6B6"/>
<dbReference type="GO" id="GO:0003676">
    <property type="term" value="F:nucleic acid binding"/>
    <property type="evidence" value="ECO:0007669"/>
    <property type="project" value="InterPro"/>
</dbReference>
<dbReference type="Gene3D" id="3.40.50.300">
    <property type="entry name" value="P-loop containing nucleotide triphosphate hydrolases"/>
    <property type="match status" value="2"/>
</dbReference>
<dbReference type="Pfam" id="PF16124">
    <property type="entry name" value="RecQ_Zn_bind"/>
    <property type="match status" value="1"/>
</dbReference>
<evidence type="ECO:0000259" key="9">
    <source>
        <dbReference type="PROSITE" id="PS51194"/>
    </source>
</evidence>
<dbReference type="PROSITE" id="PS51194">
    <property type="entry name" value="HELICASE_CTER"/>
    <property type="match status" value="1"/>
</dbReference>
<dbReference type="Pfam" id="PF00271">
    <property type="entry name" value="Helicase_C"/>
    <property type="match status" value="1"/>
</dbReference>
<keyword evidence="7" id="KW-0539">Nucleus</keyword>
<evidence type="ECO:0000256" key="6">
    <source>
        <dbReference type="ARBA" id="ARBA00034617"/>
    </source>
</evidence>
<dbReference type="InterPro" id="IPR011545">
    <property type="entry name" value="DEAD/DEAH_box_helicase_dom"/>
</dbReference>
<dbReference type="Proteomes" id="UP000002009">
    <property type="component" value="Chromosome 5"/>
</dbReference>
<dbReference type="CDD" id="cd17920">
    <property type="entry name" value="DEXHc_RecQ"/>
    <property type="match status" value="1"/>
</dbReference>
<dbReference type="EMBL" id="CP001326">
    <property type="protein sequence ID" value="ACO63397.1"/>
    <property type="molecule type" value="Genomic_DNA"/>
</dbReference>
<sequence length="380" mass="41207">QGRDCLATLPTGFGKSMVYQLPAMWREEMDRPGVTVVVTPLLSLLRDQLRGCEDLDLNAAAWCGTADKRDTERIDRDLRLDADDGGPGIRLLYTTPESLGSNARLRDALRACARNGFLTSIAVDEAHCVASWGHDFRPAYLALKDFRDDVVGPGVPFQALTATATPRVKEQIVSALGLRDPALIATSLNRRNLRYEDVALAHLAAMAKETKERWPGSAGIVYARTRAECERLAALLQDKHDVDCEVFHAGRTGEALARTQGNWAGGDVHCVVATVAFGMGVDKADVRFVAHWGPPTTLEGLYQESGRAGRDSNPARCVMYVGSNELDELRKVTGGGGDAHAAVDAYARGVSRCRRVGLLEHFGERRAGGCGEGEERCDVC</sequence>
<proteinExistence type="inferred from homology"/>
<feature type="domain" description="Helicase ATP-binding" evidence="8">
    <location>
        <begin position="1"/>
        <end position="182"/>
    </location>
</feature>
<dbReference type="PANTHER" id="PTHR13710">
    <property type="entry name" value="DNA HELICASE RECQ FAMILY MEMBER"/>
    <property type="match status" value="1"/>
</dbReference>
<comment type="similarity">
    <text evidence="1 7">Belongs to the helicase family. RecQ subfamily.</text>
</comment>
<dbReference type="GO" id="GO:0005634">
    <property type="term" value="C:nucleus"/>
    <property type="evidence" value="ECO:0007669"/>
    <property type="project" value="UniProtKB-SubCell"/>
</dbReference>
<dbReference type="InterPro" id="IPR001650">
    <property type="entry name" value="Helicase_C-like"/>
</dbReference>
<keyword evidence="5 7" id="KW-0067">ATP-binding</keyword>
<comment type="subcellular location">
    <subcellularLocation>
        <location evidence="7">Nucleus</location>
    </subcellularLocation>
</comment>
<dbReference type="Pfam" id="PF00270">
    <property type="entry name" value="DEAD"/>
    <property type="match status" value="1"/>
</dbReference>
<reference evidence="10 11" key="1">
    <citation type="journal article" date="2009" name="Science">
        <title>Green evolution and dynamic adaptations revealed by genomes of the marine picoeukaryotes Micromonas.</title>
        <authorList>
            <person name="Worden A.Z."/>
            <person name="Lee J.H."/>
            <person name="Mock T."/>
            <person name="Rouze P."/>
            <person name="Simmons M.P."/>
            <person name="Aerts A.L."/>
            <person name="Allen A.E."/>
            <person name="Cuvelier M.L."/>
            <person name="Derelle E."/>
            <person name="Everett M.V."/>
            <person name="Foulon E."/>
            <person name="Grimwood J."/>
            <person name="Gundlach H."/>
            <person name="Henrissat B."/>
            <person name="Napoli C."/>
            <person name="McDonald S.M."/>
            <person name="Parker M.S."/>
            <person name="Rombauts S."/>
            <person name="Salamov A."/>
            <person name="Von Dassow P."/>
            <person name="Badger J.H."/>
            <person name="Coutinho P.M."/>
            <person name="Demir E."/>
            <person name="Dubchak I."/>
            <person name="Gentemann C."/>
            <person name="Eikrem W."/>
            <person name="Gready J.E."/>
            <person name="John U."/>
            <person name="Lanier W."/>
            <person name="Lindquist E.A."/>
            <person name="Lucas S."/>
            <person name="Mayer K.F."/>
            <person name="Moreau H."/>
            <person name="Not F."/>
            <person name="Otillar R."/>
            <person name="Panaud O."/>
            <person name="Pangilinan J."/>
            <person name="Paulsen I."/>
            <person name="Piegu B."/>
            <person name="Poliakov A."/>
            <person name="Robbens S."/>
            <person name="Schmutz J."/>
            <person name="Toulza E."/>
            <person name="Wyss T."/>
            <person name="Zelensky A."/>
            <person name="Zhou K."/>
            <person name="Armbrust E.V."/>
            <person name="Bhattacharya D."/>
            <person name="Goodenough U.W."/>
            <person name="Van de Peer Y."/>
            <person name="Grigoriev I.V."/>
        </authorList>
    </citation>
    <scope>NUCLEOTIDE SEQUENCE [LARGE SCALE GENOMIC DNA]</scope>
    <source>
        <strain evidence="11">RCC299 / NOUM17</strain>
    </source>
</reference>
<dbReference type="InterPro" id="IPR004589">
    <property type="entry name" value="DNA_helicase_ATP-dep_RecQ"/>
</dbReference>
<evidence type="ECO:0000259" key="8">
    <source>
        <dbReference type="PROSITE" id="PS51192"/>
    </source>
</evidence>
<dbReference type="GO" id="GO:0009378">
    <property type="term" value="F:four-way junction helicase activity"/>
    <property type="evidence" value="ECO:0007669"/>
    <property type="project" value="TreeGrafter"/>
</dbReference>
<dbReference type="SMART" id="SM00487">
    <property type="entry name" value="DEXDc"/>
    <property type="match status" value="1"/>
</dbReference>
<dbReference type="InterPro" id="IPR014001">
    <property type="entry name" value="Helicase_ATP-bd"/>
</dbReference>
<feature type="non-terminal residue" evidence="10">
    <location>
        <position position="380"/>
    </location>
</feature>
<name>C1E6B6_MICCC</name>
<organism evidence="10 11">
    <name type="scientific">Micromonas commoda (strain RCC299 / NOUM17 / CCMP2709)</name>
    <name type="common">Picoplanktonic green alga</name>
    <dbReference type="NCBI Taxonomy" id="296587"/>
    <lineage>
        <taxon>Eukaryota</taxon>
        <taxon>Viridiplantae</taxon>
        <taxon>Chlorophyta</taxon>
        <taxon>Mamiellophyceae</taxon>
        <taxon>Mamiellales</taxon>
        <taxon>Mamiellaceae</taxon>
        <taxon>Micromonas</taxon>
    </lineage>
</organism>
<dbReference type="GO" id="GO:0005694">
    <property type="term" value="C:chromosome"/>
    <property type="evidence" value="ECO:0007669"/>
    <property type="project" value="TreeGrafter"/>
</dbReference>
<comment type="catalytic activity">
    <reaction evidence="6 7">
        <text>Couples ATP hydrolysis with the unwinding of duplex DNA by translocating in the 3'-5' direction.</text>
        <dbReference type="EC" id="5.6.2.4"/>
    </reaction>
</comment>
<comment type="catalytic activity">
    <reaction evidence="7">
        <text>ATP + H2O = ADP + phosphate + H(+)</text>
        <dbReference type="Rhea" id="RHEA:13065"/>
        <dbReference type="ChEBI" id="CHEBI:15377"/>
        <dbReference type="ChEBI" id="CHEBI:15378"/>
        <dbReference type="ChEBI" id="CHEBI:30616"/>
        <dbReference type="ChEBI" id="CHEBI:43474"/>
        <dbReference type="ChEBI" id="CHEBI:456216"/>
    </reaction>
</comment>
<dbReference type="eggNOG" id="KOG0351">
    <property type="taxonomic scope" value="Eukaryota"/>
</dbReference>
<feature type="non-terminal residue" evidence="10">
    <location>
        <position position="1"/>
    </location>
</feature>
<dbReference type="InterPro" id="IPR032284">
    <property type="entry name" value="RecQ_Zn-bd"/>
</dbReference>
<protein>
    <recommendedName>
        <fullName evidence="7">ATP-dependent DNA helicase</fullName>
        <ecNumber evidence="7">5.6.2.4</ecNumber>
    </recommendedName>
</protein>
<keyword evidence="3 7" id="KW-0378">Hydrolase</keyword>
<dbReference type="GO" id="GO:0005737">
    <property type="term" value="C:cytoplasm"/>
    <property type="evidence" value="ECO:0007669"/>
    <property type="project" value="TreeGrafter"/>
</dbReference>
<keyword evidence="11" id="KW-1185">Reference proteome</keyword>
<evidence type="ECO:0000256" key="2">
    <source>
        <dbReference type="ARBA" id="ARBA00022741"/>
    </source>
</evidence>
<dbReference type="GeneID" id="8243812"/>
<dbReference type="OMA" id="NTAWPER"/>
<dbReference type="PROSITE" id="PS51192">
    <property type="entry name" value="HELICASE_ATP_BIND_1"/>
    <property type="match status" value="1"/>
</dbReference>
<evidence type="ECO:0000313" key="10">
    <source>
        <dbReference type="EMBL" id="ACO63397.1"/>
    </source>
</evidence>
<feature type="domain" description="Helicase C-terminal" evidence="9">
    <location>
        <begin position="202"/>
        <end position="351"/>
    </location>
</feature>
<dbReference type="AlphaFoldDB" id="C1E6B6"/>
<dbReference type="GO" id="GO:0043138">
    <property type="term" value="F:3'-5' DNA helicase activity"/>
    <property type="evidence" value="ECO:0007669"/>
    <property type="project" value="UniProtKB-EC"/>
</dbReference>
<evidence type="ECO:0000256" key="7">
    <source>
        <dbReference type="RuleBase" id="RU364117"/>
    </source>
</evidence>
<dbReference type="RefSeq" id="XP_002502139.1">
    <property type="nucleotide sequence ID" value="XM_002502093.1"/>
</dbReference>
<evidence type="ECO:0000256" key="1">
    <source>
        <dbReference type="ARBA" id="ARBA00005446"/>
    </source>
</evidence>
<dbReference type="OrthoDB" id="10261556at2759"/>
<dbReference type="EC" id="5.6.2.4" evidence="7"/>
<keyword evidence="4 7" id="KW-0347">Helicase</keyword>
<dbReference type="KEGG" id="mis:MICPUN_69395"/>
<dbReference type="GO" id="GO:0005524">
    <property type="term" value="F:ATP binding"/>
    <property type="evidence" value="ECO:0007669"/>
    <property type="project" value="UniProtKB-KW"/>
</dbReference>
<dbReference type="NCBIfam" id="TIGR00614">
    <property type="entry name" value="recQ_fam"/>
    <property type="match status" value="1"/>
</dbReference>
<evidence type="ECO:0000313" key="11">
    <source>
        <dbReference type="Proteomes" id="UP000002009"/>
    </source>
</evidence>